<keyword evidence="3" id="KW-1185">Reference proteome</keyword>
<organism evidence="2">
    <name type="scientific">Mucor ambiguus</name>
    <dbReference type="NCBI Taxonomy" id="91626"/>
    <lineage>
        <taxon>Eukaryota</taxon>
        <taxon>Fungi</taxon>
        <taxon>Fungi incertae sedis</taxon>
        <taxon>Mucoromycota</taxon>
        <taxon>Mucoromycotina</taxon>
        <taxon>Mucoromycetes</taxon>
        <taxon>Mucorales</taxon>
        <taxon>Mucorineae</taxon>
        <taxon>Mucoraceae</taxon>
        <taxon>Mucor</taxon>
    </lineage>
</organism>
<feature type="region of interest" description="Disordered" evidence="1">
    <location>
        <begin position="134"/>
        <end position="160"/>
    </location>
</feature>
<feature type="compositionally biased region" description="Basic and acidic residues" evidence="1">
    <location>
        <begin position="22"/>
        <end position="37"/>
    </location>
</feature>
<evidence type="ECO:0000313" key="2">
    <source>
        <dbReference type="EMBL" id="GAN06967.1"/>
    </source>
</evidence>
<proteinExistence type="predicted"/>
<evidence type="ECO:0000256" key="1">
    <source>
        <dbReference type="SAM" id="MobiDB-lite"/>
    </source>
</evidence>
<dbReference type="OrthoDB" id="340550at2759"/>
<reference evidence="2" key="1">
    <citation type="submission" date="2014-09" db="EMBL/GenBank/DDBJ databases">
        <title>Draft genome sequence of an oleaginous Mucoromycotina fungus Mucor ambiguus NBRC6742.</title>
        <authorList>
            <person name="Takeda I."/>
            <person name="Yamane N."/>
            <person name="Morita T."/>
            <person name="Tamano K."/>
            <person name="Machida M."/>
            <person name="Baker S."/>
            <person name="Koike H."/>
        </authorList>
    </citation>
    <scope>NUCLEOTIDE SEQUENCE</scope>
    <source>
        <strain evidence="2">NBRC 6742</strain>
    </source>
</reference>
<feature type="region of interest" description="Disordered" evidence="1">
    <location>
        <begin position="1"/>
        <end position="104"/>
    </location>
</feature>
<feature type="compositionally biased region" description="Basic and acidic residues" evidence="1">
    <location>
        <begin position="145"/>
        <end position="159"/>
    </location>
</feature>
<dbReference type="EMBL" id="DF836432">
    <property type="protein sequence ID" value="GAN06967.1"/>
    <property type="molecule type" value="Genomic_DNA"/>
</dbReference>
<gene>
    <name evidence="2" type="ORF">MAM1_0143c06457</name>
</gene>
<sequence>METITPFKRENSKSSFTDDDELSRMSDLESEYRDNNIRRMSLTSSLPASPSASSYNKMSVDSDDARSVSSTSRRDNHTMETSTLSPSTTSATSAATPSTVTTTTRAIRPIGSSWANLSSNNIRQQDELYMVDSNTMSKKAAHTKSSYDLRERRDPERRSVNRRSSLLVSFGLIKFFLKLNTHSNKPKSKALLRVIDQADEDTHLGDLEMRREHETTVQLKTLDDECAASAEKPQQGVPAASWTKVADLPLYQCSKLNPEIEMTSFQLENIASPSQQQQTYKSIKRKASEDRFEPYPTSIGLKRRAVSPSVSLNGSPILTGYSSPPTSFASYYGGNGGPGGTSPNAAARAQQKASSSSSFNLHDASGGLSRMSLSE</sequence>
<feature type="compositionally biased region" description="Low complexity" evidence="1">
    <location>
        <begin position="41"/>
        <end position="54"/>
    </location>
</feature>
<feature type="region of interest" description="Disordered" evidence="1">
    <location>
        <begin position="273"/>
        <end position="306"/>
    </location>
</feature>
<dbReference type="AlphaFoldDB" id="A0A0C9MU74"/>
<feature type="region of interest" description="Disordered" evidence="1">
    <location>
        <begin position="328"/>
        <end position="375"/>
    </location>
</feature>
<accession>A0A0C9MU74</accession>
<dbReference type="Proteomes" id="UP000053815">
    <property type="component" value="Unassembled WGS sequence"/>
</dbReference>
<protein>
    <submittedName>
        <fullName evidence="2">Uncharacterized protein</fullName>
    </submittedName>
</protein>
<dbReference type="STRING" id="91626.A0A0C9MU74"/>
<evidence type="ECO:0000313" key="3">
    <source>
        <dbReference type="Proteomes" id="UP000053815"/>
    </source>
</evidence>
<name>A0A0C9MU74_9FUNG</name>
<feature type="compositionally biased region" description="Low complexity" evidence="1">
    <location>
        <begin position="341"/>
        <end position="358"/>
    </location>
</feature>
<feature type="compositionally biased region" description="Low complexity" evidence="1">
    <location>
        <begin position="81"/>
        <end position="104"/>
    </location>
</feature>